<reference evidence="1 2" key="1">
    <citation type="journal article" date="2013" name="Genome Biol.">
        <title>The genome sequence of the most widely cultivated cacao type and its use to identify candidate genes regulating pod color.</title>
        <authorList>
            <person name="Motamayor J.C."/>
            <person name="Mockaitis K."/>
            <person name="Schmutz J."/>
            <person name="Haiminen N."/>
            <person name="Iii D.L."/>
            <person name="Cornejo O."/>
            <person name="Findley S.D."/>
            <person name="Zheng P."/>
            <person name="Utro F."/>
            <person name="Royaert S."/>
            <person name="Saski C."/>
            <person name="Jenkins J."/>
            <person name="Podicheti R."/>
            <person name="Zhao M."/>
            <person name="Scheffler B.E."/>
            <person name="Stack J.C."/>
            <person name="Feltus F.A."/>
            <person name="Mustiga G.M."/>
            <person name="Amores F."/>
            <person name="Phillips W."/>
            <person name="Marelli J.P."/>
            <person name="May G.D."/>
            <person name="Shapiro H."/>
            <person name="Ma J."/>
            <person name="Bustamante C.D."/>
            <person name="Schnell R.J."/>
            <person name="Main D."/>
            <person name="Gilbert D."/>
            <person name="Parida L."/>
            <person name="Kuhn D.N."/>
        </authorList>
    </citation>
    <scope>NUCLEOTIDE SEQUENCE [LARGE SCALE GENOMIC DNA]</scope>
    <source>
        <strain evidence="2">cv. Matina 1-6</strain>
    </source>
</reference>
<dbReference type="Gramene" id="EOY28708">
    <property type="protein sequence ID" value="EOY28708"/>
    <property type="gene ID" value="TCM_030231"/>
</dbReference>
<dbReference type="eggNOG" id="ENOG502SYUA">
    <property type="taxonomic scope" value="Eukaryota"/>
</dbReference>
<gene>
    <name evidence="1" type="ORF">TCM_030231</name>
</gene>
<organism evidence="1 2">
    <name type="scientific">Theobroma cacao</name>
    <name type="common">Cacao</name>
    <name type="synonym">Cocoa</name>
    <dbReference type="NCBI Taxonomy" id="3641"/>
    <lineage>
        <taxon>Eukaryota</taxon>
        <taxon>Viridiplantae</taxon>
        <taxon>Streptophyta</taxon>
        <taxon>Embryophyta</taxon>
        <taxon>Tracheophyta</taxon>
        <taxon>Spermatophyta</taxon>
        <taxon>Magnoliopsida</taxon>
        <taxon>eudicotyledons</taxon>
        <taxon>Gunneridae</taxon>
        <taxon>Pentapetalae</taxon>
        <taxon>rosids</taxon>
        <taxon>malvids</taxon>
        <taxon>Malvales</taxon>
        <taxon>Malvaceae</taxon>
        <taxon>Byttnerioideae</taxon>
        <taxon>Theobroma</taxon>
    </lineage>
</organism>
<keyword evidence="2" id="KW-1185">Reference proteome</keyword>
<dbReference type="EMBL" id="CM001884">
    <property type="protein sequence ID" value="EOY28708.1"/>
    <property type="molecule type" value="Genomic_DNA"/>
</dbReference>
<proteinExistence type="predicted"/>
<sequence>MNLVSRKIIKEVWQVIEKDGRKKDFQQQKSLGQVEQCSSRPCLAQTEEVGNTDMQQKPEQCGCWDSSPGLHGHNVEFLPLNYSHLFTSCLFNLYSDNFEVLVM</sequence>
<name>A0A061GH44_THECC</name>
<evidence type="ECO:0000313" key="1">
    <source>
        <dbReference type="EMBL" id="EOY28708.1"/>
    </source>
</evidence>
<dbReference type="AlphaFoldDB" id="A0A061GH44"/>
<accession>A0A061GH44</accession>
<evidence type="ECO:0000313" key="2">
    <source>
        <dbReference type="Proteomes" id="UP000026915"/>
    </source>
</evidence>
<protein>
    <submittedName>
        <fullName evidence="1">Uncharacterized protein</fullName>
    </submittedName>
</protein>
<dbReference type="Proteomes" id="UP000026915">
    <property type="component" value="Chromosome 6"/>
</dbReference>
<dbReference type="HOGENOM" id="CLU_2268719_0_0_1"/>
<dbReference type="InParanoid" id="A0A061GH44"/>